<gene>
    <name evidence="1" type="ORF">B9X95_12405</name>
</gene>
<evidence type="ECO:0000313" key="2">
    <source>
        <dbReference type="Proteomes" id="UP000194699"/>
    </source>
</evidence>
<protein>
    <submittedName>
        <fullName evidence="1">Uncharacterized protein</fullName>
    </submittedName>
</protein>
<name>A0A241ZD08_ACIBA</name>
<dbReference type="RefSeq" id="WP_024436641.1">
    <property type="nucleotide sequence ID" value="NZ_CAJHET010000002.1"/>
</dbReference>
<comment type="caution">
    <text evidence="1">The sequence shown here is derived from an EMBL/GenBank/DDBJ whole genome shotgun (WGS) entry which is preliminary data.</text>
</comment>
<accession>A0A241ZD08</accession>
<evidence type="ECO:0000313" key="1">
    <source>
        <dbReference type="EMBL" id="OTM84631.1"/>
    </source>
</evidence>
<dbReference type="Proteomes" id="UP000194699">
    <property type="component" value="Unassembled WGS sequence"/>
</dbReference>
<organism evidence="1 2">
    <name type="scientific">Acinetobacter baumannii</name>
    <dbReference type="NCBI Taxonomy" id="470"/>
    <lineage>
        <taxon>Bacteria</taxon>
        <taxon>Pseudomonadati</taxon>
        <taxon>Pseudomonadota</taxon>
        <taxon>Gammaproteobacteria</taxon>
        <taxon>Moraxellales</taxon>
        <taxon>Moraxellaceae</taxon>
        <taxon>Acinetobacter</taxon>
        <taxon>Acinetobacter calcoaceticus/baumannii complex</taxon>
    </lineage>
</organism>
<proteinExistence type="predicted"/>
<sequence>MNIKQKRAQFAKDIDKLVSGDYVLVPKESAQFCAEKTIDHVHDNIREFGENAELEAEWKAHAHALMVATGDTRYEN</sequence>
<reference evidence="1 2" key="1">
    <citation type="submission" date="2017-05" db="EMBL/GenBank/DDBJ databases">
        <authorList>
            <person name="Song R."/>
            <person name="Chenine A.L."/>
            <person name="Ruprecht R.M."/>
        </authorList>
    </citation>
    <scope>NUCLEOTIDE SEQUENCE [LARGE SCALE GENOMIC DNA]</scope>
    <source>
        <strain evidence="1 2">PR350</strain>
    </source>
</reference>
<dbReference type="AlphaFoldDB" id="A0A241ZD08"/>
<dbReference type="EMBL" id="NGEL01000140">
    <property type="protein sequence ID" value="OTM84631.1"/>
    <property type="molecule type" value="Genomic_DNA"/>
</dbReference>